<name>A0ABP0QXN0_9DINO</name>
<evidence type="ECO:0000256" key="1">
    <source>
        <dbReference type="ARBA" id="ARBA00004479"/>
    </source>
</evidence>
<dbReference type="InterPro" id="IPR015720">
    <property type="entry name" value="Emp24-like"/>
</dbReference>
<protein>
    <submittedName>
        <fullName evidence="11">Transmembrane emp24 domain-containing protein 10 (Protein Tmed10) (21 kDa transmembrane-trafficking protein) (Transmembrane protein Tmp21) (p24 family protein delta-1) (p24delta1)</fullName>
    </submittedName>
</protein>
<comment type="subcellular location">
    <subcellularLocation>
        <location evidence="1 7">Membrane</location>
        <topology evidence="1 7">Single-pass type I membrane protein</topology>
    </subcellularLocation>
</comment>
<evidence type="ECO:0000256" key="7">
    <source>
        <dbReference type="RuleBase" id="RU003827"/>
    </source>
</evidence>
<feature type="transmembrane region" description="Helical" evidence="9">
    <location>
        <begin position="254"/>
        <end position="276"/>
    </location>
</feature>
<evidence type="ECO:0000259" key="10">
    <source>
        <dbReference type="PROSITE" id="PS50866"/>
    </source>
</evidence>
<keyword evidence="4" id="KW-0732">Signal</keyword>
<feature type="domain" description="GOLD" evidence="10">
    <location>
        <begin position="119"/>
        <end position="196"/>
    </location>
</feature>
<evidence type="ECO:0000256" key="3">
    <source>
        <dbReference type="ARBA" id="ARBA00022692"/>
    </source>
</evidence>
<dbReference type="PROSITE" id="PS50866">
    <property type="entry name" value="GOLD"/>
    <property type="match status" value="1"/>
</dbReference>
<gene>
    <name evidence="11" type="ORF">SCF082_LOCUS43170</name>
</gene>
<accession>A0ABP0QXN0</accession>
<comment type="similarity">
    <text evidence="2 7">Belongs to the EMP24/GP25L family.</text>
</comment>
<sequence>MDDLPFGRPSSPPASVESSASAAPAAATAPASAPGLQLGRARCRHCMGRGADGLKDAALKLLYAALGRADAVDSGCFALAVKACGEAKQWERPAAWAILALLGPVASIKVSIHLPAREKKCFGEQAARLELLVVELSASEGSKVGVTVLSPHATIFSEHDRQQVKTAFTTQDAGPHWICIQNDEATDAEVLLSVLLGPEAKDYSQIAKKEHLEESKVTLRRVADALQNYHSNVLYIRAREERMRKTNDSTASRVIFFCLFNVVLMIGVGGWQMLYFKSFFRSKKII</sequence>
<keyword evidence="12" id="KW-1185">Reference proteome</keyword>
<evidence type="ECO:0000256" key="4">
    <source>
        <dbReference type="ARBA" id="ARBA00022729"/>
    </source>
</evidence>
<evidence type="ECO:0000256" key="5">
    <source>
        <dbReference type="ARBA" id="ARBA00022989"/>
    </source>
</evidence>
<reference evidence="11 12" key="1">
    <citation type="submission" date="2024-02" db="EMBL/GenBank/DDBJ databases">
        <authorList>
            <person name="Chen Y."/>
            <person name="Shah S."/>
            <person name="Dougan E. K."/>
            <person name="Thang M."/>
            <person name="Chan C."/>
        </authorList>
    </citation>
    <scope>NUCLEOTIDE SEQUENCE [LARGE SCALE GENOMIC DNA]</scope>
</reference>
<keyword evidence="6 9" id="KW-0472">Membrane</keyword>
<evidence type="ECO:0000313" key="11">
    <source>
        <dbReference type="EMBL" id="CAK9091672.1"/>
    </source>
</evidence>
<dbReference type="InterPro" id="IPR009038">
    <property type="entry name" value="GOLD_dom"/>
</dbReference>
<feature type="compositionally biased region" description="Low complexity" evidence="8">
    <location>
        <begin position="13"/>
        <end position="23"/>
    </location>
</feature>
<evidence type="ECO:0000256" key="9">
    <source>
        <dbReference type="SAM" id="Phobius"/>
    </source>
</evidence>
<organism evidence="11 12">
    <name type="scientific">Durusdinium trenchii</name>
    <dbReference type="NCBI Taxonomy" id="1381693"/>
    <lineage>
        <taxon>Eukaryota</taxon>
        <taxon>Sar</taxon>
        <taxon>Alveolata</taxon>
        <taxon>Dinophyceae</taxon>
        <taxon>Suessiales</taxon>
        <taxon>Symbiodiniaceae</taxon>
        <taxon>Durusdinium</taxon>
    </lineage>
</organism>
<feature type="region of interest" description="Disordered" evidence="8">
    <location>
        <begin position="1"/>
        <end position="23"/>
    </location>
</feature>
<comment type="caution">
    <text evidence="11">The sequence shown here is derived from an EMBL/GenBank/DDBJ whole genome shotgun (WGS) entry which is preliminary data.</text>
</comment>
<dbReference type="PANTHER" id="PTHR22811">
    <property type="entry name" value="TRANSMEMBRANE EMP24 DOMAIN-CONTAINING PROTEIN"/>
    <property type="match status" value="1"/>
</dbReference>
<keyword evidence="5 9" id="KW-1133">Transmembrane helix</keyword>
<dbReference type="Pfam" id="PF01105">
    <property type="entry name" value="EMP24_GP25L"/>
    <property type="match status" value="1"/>
</dbReference>
<dbReference type="EMBL" id="CAXAMM010040206">
    <property type="protein sequence ID" value="CAK9091672.1"/>
    <property type="molecule type" value="Genomic_DNA"/>
</dbReference>
<dbReference type="SMART" id="SM01190">
    <property type="entry name" value="EMP24_GP25L"/>
    <property type="match status" value="1"/>
</dbReference>
<keyword evidence="3 7" id="KW-0812">Transmembrane</keyword>
<proteinExistence type="inferred from homology"/>
<evidence type="ECO:0000256" key="2">
    <source>
        <dbReference type="ARBA" id="ARBA00007104"/>
    </source>
</evidence>
<evidence type="ECO:0000313" key="12">
    <source>
        <dbReference type="Proteomes" id="UP001642464"/>
    </source>
</evidence>
<evidence type="ECO:0000256" key="8">
    <source>
        <dbReference type="SAM" id="MobiDB-lite"/>
    </source>
</evidence>
<evidence type="ECO:0000256" key="6">
    <source>
        <dbReference type="ARBA" id="ARBA00023136"/>
    </source>
</evidence>
<dbReference type="Proteomes" id="UP001642464">
    <property type="component" value="Unassembled WGS sequence"/>
</dbReference>